<gene>
    <name evidence="9" type="ORF">HHK36_000148</name>
</gene>
<evidence type="ECO:0000256" key="4">
    <source>
        <dbReference type="ARBA" id="ARBA00023163"/>
    </source>
</evidence>
<dbReference type="Pfam" id="PF03106">
    <property type="entry name" value="WRKY"/>
    <property type="match status" value="1"/>
</dbReference>
<dbReference type="Gene3D" id="2.20.25.80">
    <property type="entry name" value="WRKY domain"/>
    <property type="match status" value="1"/>
</dbReference>
<evidence type="ECO:0000256" key="7">
    <source>
        <dbReference type="SAM" id="MobiDB-lite"/>
    </source>
</evidence>
<accession>A0A835DQL7</accession>
<feature type="domain" description="WRKY" evidence="8">
    <location>
        <begin position="130"/>
        <end position="196"/>
    </location>
</feature>
<dbReference type="FunFam" id="2.20.25.80:FF:000007">
    <property type="entry name" value="WRKY transcription factor 22"/>
    <property type="match status" value="1"/>
</dbReference>
<keyword evidence="3" id="KW-0238">DNA-binding</keyword>
<dbReference type="Proteomes" id="UP000655225">
    <property type="component" value="Unassembled WGS sequence"/>
</dbReference>
<dbReference type="InterPro" id="IPR003657">
    <property type="entry name" value="WRKY_dom"/>
</dbReference>
<protein>
    <recommendedName>
        <fullName evidence="8">WRKY domain-containing protein</fullName>
    </recommendedName>
</protein>
<evidence type="ECO:0000256" key="5">
    <source>
        <dbReference type="ARBA" id="ARBA00023242"/>
    </source>
</evidence>
<dbReference type="PANTHER" id="PTHR32096:SF61">
    <property type="entry name" value="WRKY TRANSCRIPTION FACTOR 22"/>
    <property type="match status" value="1"/>
</dbReference>
<keyword evidence="5" id="KW-0539">Nucleus</keyword>
<evidence type="ECO:0000259" key="8">
    <source>
        <dbReference type="PROSITE" id="PS50811"/>
    </source>
</evidence>
<dbReference type="SMART" id="SM00774">
    <property type="entry name" value="WRKY"/>
    <property type="match status" value="1"/>
</dbReference>
<feature type="compositionally biased region" description="Polar residues" evidence="7">
    <location>
        <begin position="194"/>
        <end position="204"/>
    </location>
</feature>
<dbReference type="GO" id="GO:0005634">
    <property type="term" value="C:nucleus"/>
    <property type="evidence" value="ECO:0007669"/>
    <property type="project" value="UniProtKB-SubCell"/>
</dbReference>
<feature type="region of interest" description="Disordered" evidence="7">
    <location>
        <begin position="310"/>
        <end position="336"/>
    </location>
</feature>
<feature type="compositionally biased region" description="Polar residues" evidence="7">
    <location>
        <begin position="211"/>
        <end position="234"/>
    </location>
</feature>
<feature type="compositionally biased region" description="Polar residues" evidence="7">
    <location>
        <begin position="94"/>
        <end position="113"/>
    </location>
</feature>
<dbReference type="InterPro" id="IPR036576">
    <property type="entry name" value="WRKY_dom_sf"/>
</dbReference>
<evidence type="ECO:0000256" key="2">
    <source>
        <dbReference type="ARBA" id="ARBA00023015"/>
    </source>
</evidence>
<feature type="region of interest" description="Disordered" evidence="7">
    <location>
        <begin position="194"/>
        <end position="234"/>
    </location>
</feature>
<comment type="subcellular location">
    <subcellularLocation>
        <location evidence="1">Nucleus</location>
    </subcellularLocation>
</comment>
<evidence type="ECO:0000313" key="9">
    <source>
        <dbReference type="EMBL" id="KAF8412188.1"/>
    </source>
</evidence>
<reference evidence="9 10" key="1">
    <citation type="submission" date="2020-04" db="EMBL/GenBank/DDBJ databases">
        <title>Plant Genome Project.</title>
        <authorList>
            <person name="Zhang R.-G."/>
        </authorList>
    </citation>
    <scope>NUCLEOTIDE SEQUENCE [LARGE SCALE GENOMIC DNA]</scope>
    <source>
        <strain evidence="9">YNK0</strain>
        <tissue evidence="9">Leaf</tissue>
    </source>
</reference>
<dbReference type="SUPFAM" id="SSF118290">
    <property type="entry name" value="WRKY DNA-binding domain"/>
    <property type="match status" value="1"/>
</dbReference>
<dbReference type="PANTHER" id="PTHR32096">
    <property type="entry name" value="WRKY TRANSCRIPTION FACTOR 30-RELATED-RELATED"/>
    <property type="match status" value="1"/>
</dbReference>
<dbReference type="GO" id="GO:0003700">
    <property type="term" value="F:DNA-binding transcription factor activity"/>
    <property type="evidence" value="ECO:0007669"/>
    <property type="project" value="InterPro"/>
</dbReference>
<keyword evidence="4" id="KW-0804">Transcription</keyword>
<keyword evidence="10" id="KW-1185">Reference proteome</keyword>
<name>A0A835DQL7_TETSI</name>
<comment type="caution">
    <text evidence="9">The sequence shown here is derived from an EMBL/GenBank/DDBJ whole genome shotgun (WGS) entry which is preliminary data.</text>
</comment>
<dbReference type="OMA" id="TDPTMFI"/>
<comment type="similarity">
    <text evidence="6">Belongs to the WRKY group II-e family.</text>
</comment>
<dbReference type="GO" id="GO:0000976">
    <property type="term" value="F:transcription cis-regulatory region binding"/>
    <property type="evidence" value="ECO:0007669"/>
    <property type="project" value="TreeGrafter"/>
</dbReference>
<dbReference type="EMBL" id="JABCRI010000001">
    <property type="protein sequence ID" value="KAF8412188.1"/>
    <property type="molecule type" value="Genomic_DNA"/>
</dbReference>
<evidence type="ECO:0000256" key="6">
    <source>
        <dbReference type="ARBA" id="ARBA00060761"/>
    </source>
</evidence>
<dbReference type="AlphaFoldDB" id="A0A835DQL7"/>
<proteinExistence type="inferred from homology"/>
<keyword evidence="2" id="KW-0805">Transcription regulation</keyword>
<evidence type="ECO:0000256" key="1">
    <source>
        <dbReference type="ARBA" id="ARBA00004123"/>
    </source>
</evidence>
<dbReference type="InterPro" id="IPR044810">
    <property type="entry name" value="WRKY_plant"/>
</dbReference>
<organism evidence="9 10">
    <name type="scientific">Tetracentron sinense</name>
    <name type="common">Spur-leaf</name>
    <dbReference type="NCBI Taxonomy" id="13715"/>
    <lineage>
        <taxon>Eukaryota</taxon>
        <taxon>Viridiplantae</taxon>
        <taxon>Streptophyta</taxon>
        <taxon>Embryophyta</taxon>
        <taxon>Tracheophyta</taxon>
        <taxon>Spermatophyta</taxon>
        <taxon>Magnoliopsida</taxon>
        <taxon>Trochodendrales</taxon>
        <taxon>Trochodendraceae</taxon>
        <taxon>Tetracentron</taxon>
    </lineage>
</organism>
<evidence type="ECO:0000256" key="3">
    <source>
        <dbReference type="ARBA" id="ARBA00023125"/>
    </source>
</evidence>
<dbReference type="OrthoDB" id="1077642at2759"/>
<sequence>MNNNWDLQAVVRGFTATATATIDDPLSCFVPSSGHQDDCLFFFPDLFETRTVLEELEDLYKPFLPNSQPLSSLPSFPISSLSALGGFKEKQQKNRSLSGSASPASTNTHSQTPRSKKRKNQQKKVVCQVPAEGLSSDMWAWRKYGQKPIKGSPYPRGYYKCSSSKGCLARKQVERSHSDPAMFIITYTAEHNHSLPTPRNSVAVSSRHKFSTPQQATTGDPDTPTSKFSFDSSPISTMDLSPTTTLMVSIEDELLLQPKQKSREDKEEGIVTTDELFMGLEEFEGPISTHSAFDGCFSDHFETTFPPPWFSNTPTTPQLPPAVVDSPENTHPTRDT</sequence>
<feature type="region of interest" description="Disordered" evidence="7">
    <location>
        <begin position="92"/>
        <end position="126"/>
    </location>
</feature>
<dbReference type="PROSITE" id="PS50811">
    <property type="entry name" value="WRKY"/>
    <property type="match status" value="1"/>
</dbReference>
<evidence type="ECO:0000313" key="10">
    <source>
        <dbReference type="Proteomes" id="UP000655225"/>
    </source>
</evidence>